<comment type="similarity">
    <text evidence="3">Belongs to the NADH dehydrogenase family.</text>
</comment>
<protein>
    <recommendedName>
        <fullName evidence="4">NADH:ubiquinone reductase (non-electrogenic)</fullName>
        <ecNumber evidence="4">1.6.5.9</ecNumber>
    </recommendedName>
</protein>
<evidence type="ECO:0000256" key="2">
    <source>
        <dbReference type="ARBA" id="ARBA00004377"/>
    </source>
</evidence>
<evidence type="ECO:0000313" key="20">
    <source>
        <dbReference type="Proteomes" id="UP000466307"/>
    </source>
</evidence>
<gene>
    <name evidence="19" type="ORF">GYA93_03365</name>
</gene>
<dbReference type="PANTHER" id="PTHR43706">
    <property type="entry name" value="NADH DEHYDROGENASE"/>
    <property type="match status" value="1"/>
</dbReference>
<comment type="caution">
    <text evidence="19">The sequence shown here is derived from an EMBL/GenBank/DDBJ whole genome shotgun (WGS) entry which is preliminary data.</text>
</comment>
<evidence type="ECO:0000256" key="14">
    <source>
        <dbReference type="ARBA" id="ARBA00047599"/>
    </source>
</evidence>
<keyword evidence="13 17" id="KW-0472">Membrane</keyword>
<evidence type="ECO:0000256" key="9">
    <source>
        <dbReference type="ARBA" id="ARBA00022827"/>
    </source>
</evidence>
<dbReference type="EMBL" id="JAADZU010000007">
    <property type="protein sequence ID" value="NDK88626.1"/>
    <property type="molecule type" value="Genomic_DNA"/>
</dbReference>
<dbReference type="AlphaFoldDB" id="A0A7K3LK61"/>
<dbReference type="InterPro" id="IPR023753">
    <property type="entry name" value="FAD/NAD-binding_dom"/>
</dbReference>
<evidence type="ECO:0000256" key="12">
    <source>
        <dbReference type="ARBA" id="ARBA00023027"/>
    </source>
</evidence>
<dbReference type="Pfam" id="PF07992">
    <property type="entry name" value="Pyr_redox_2"/>
    <property type="match status" value="1"/>
</dbReference>
<keyword evidence="11" id="KW-0560">Oxidoreductase</keyword>
<dbReference type="FunFam" id="3.50.50.100:FF:000011">
    <property type="entry name" value="Membrane NADH dehydrogenase"/>
    <property type="match status" value="1"/>
</dbReference>
<evidence type="ECO:0000313" key="19">
    <source>
        <dbReference type="EMBL" id="NDK88626.1"/>
    </source>
</evidence>
<keyword evidence="12" id="KW-0520">NAD</keyword>
<name>A0A7K3LK61_9ACTN</name>
<organism evidence="19 20">
    <name type="scientific">Gordonia desulfuricans</name>
    <dbReference type="NCBI Taxonomy" id="89051"/>
    <lineage>
        <taxon>Bacteria</taxon>
        <taxon>Bacillati</taxon>
        <taxon>Actinomycetota</taxon>
        <taxon>Actinomycetes</taxon>
        <taxon>Mycobacteriales</taxon>
        <taxon>Gordoniaceae</taxon>
        <taxon>Gordonia</taxon>
    </lineage>
</organism>
<dbReference type="PRINTS" id="PR00368">
    <property type="entry name" value="FADPNR"/>
</dbReference>
<keyword evidence="5" id="KW-1003">Cell membrane</keyword>
<comment type="catalytic activity">
    <reaction evidence="15">
        <text>a menaquinone + NADH + H(+) = a menaquinol + NAD(+)</text>
        <dbReference type="Rhea" id="RHEA:29235"/>
        <dbReference type="Rhea" id="RHEA-COMP:9537"/>
        <dbReference type="Rhea" id="RHEA-COMP:9539"/>
        <dbReference type="ChEBI" id="CHEBI:15378"/>
        <dbReference type="ChEBI" id="CHEBI:16374"/>
        <dbReference type="ChEBI" id="CHEBI:18151"/>
        <dbReference type="ChEBI" id="CHEBI:57540"/>
        <dbReference type="ChEBI" id="CHEBI:57945"/>
    </reaction>
</comment>
<keyword evidence="6" id="KW-0997">Cell inner membrane</keyword>
<evidence type="ECO:0000259" key="18">
    <source>
        <dbReference type="Pfam" id="PF07992"/>
    </source>
</evidence>
<evidence type="ECO:0000256" key="16">
    <source>
        <dbReference type="SAM" id="MobiDB-lite"/>
    </source>
</evidence>
<accession>A0A7K3LK61</accession>
<evidence type="ECO:0000256" key="5">
    <source>
        <dbReference type="ARBA" id="ARBA00022475"/>
    </source>
</evidence>
<evidence type="ECO:0000256" key="17">
    <source>
        <dbReference type="SAM" id="Phobius"/>
    </source>
</evidence>
<evidence type="ECO:0000256" key="4">
    <source>
        <dbReference type="ARBA" id="ARBA00012637"/>
    </source>
</evidence>
<dbReference type="PANTHER" id="PTHR43706:SF47">
    <property type="entry name" value="EXTERNAL NADH-UBIQUINONE OXIDOREDUCTASE 1, MITOCHONDRIAL-RELATED"/>
    <property type="match status" value="1"/>
</dbReference>
<dbReference type="SUPFAM" id="SSF51905">
    <property type="entry name" value="FAD/NAD(P)-binding domain"/>
    <property type="match status" value="1"/>
</dbReference>
<comment type="catalytic activity">
    <reaction evidence="14">
        <text>a quinone + NADH + H(+) = a quinol + NAD(+)</text>
        <dbReference type="Rhea" id="RHEA:46160"/>
        <dbReference type="ChEBI" id="CHEBI:15378"/>
        <dbReference type="ChEBI" id="CHEBI:24646"/>
        <dbReference type="ChEBI" id="CHEBI:57540"/>
        <dbReference type="ChEBI" id="CHEBI:57945"/>
        <dbReference type="ChEBI" id="CHEBI:132124"/>
        <dbReference type="EC" id="1.6.5.9"/>
    </reaction>
</comment>
<evidence type="ECO:0000256" key="1">
    <source>
        <dbReference type="ARBA" id="ARBA00001974"/>
    </source>
</evidence>
<keyword evidence="8 17" id="KW-0812">Transmembrane</keyword>
<feature type="domain" description="FAD/NAD(P)-binding" evidence="18">
    <location>
        <begin position="24"/>
        <end position="348"/>
    </location>
</feature>
<evidence type="ECO:0000256" key="7">
    <source>
        <dbReference type="ARBA" id="ARBA00022630"/>
    </source>
</evidence>
<reference evidence="19 20" key="1">
    <citation type="submission" date="2020-01" db="EMBL/GenBank/DDBJ databases">
        <title>Investigation of new actinobacteria for the biodesulphurisation of diesel fuel.</title>
        <authorList>
            <person name="Athi Narayanan S.M."/>
        </authorList>
    </citation>
    <scope>NUCLEOTIDE SEQUENCE [LARGE SCALE GENOMIC DNA]</scope>
    <source>
        <strain evidence="19 20">213E</strain>
    </source>
</reference>
<dbReference type="Proteomes" id="UP000466307">
    <property type="component" value="Unassembled WGS sequence"/>
</dbReference>
<evidence type="ECO:0000256" key="3">
    <source>
        <dbReference type="ARBA" id="ARBA00005272"/>
    </source>
</evidence>
<keyword evidence="10 17" id="KW-1133">Transmembrane helix</keyword>
<feature type="compositionally biased region" description="Low complexity" evidence="16">
    <location>
        <begin position="1"/>
        <end position="15"/>
    </location>
</feature>
<evidence type="ECO:0000256" key="15">
    <source>
        <dbReference type="ARBA" id="ARBA00052097"/>
    </source>
</evidence>
<comment type="cofactor">
    <cofactor evidence="1">
        <name>FAD</name>
        <dbReference type="ChEBI" id="CHEBI:57692"/>
    </cofactor>
</comment>
<dbReference type="InterPro" id="IPR045024">
    <property type="entry name" value="NDH-2"/>
</dbReference>
<keyword evidence="20" id="KW-1185">Reference proteome</keyword>
<dbReference type="EC" id="1.6.5.9" evidence="4"/>
<comment type="subcellular location">
    <subcellularLocation>
        <location evidence="2">Cell inner membrane</location>
        <topology evidence="2">Single-pass membrane protein</topology>
    </subcellularLocation>
</comment>
<dbReference type="PRINTS" id="PR00411">
    <property type="entry name" value="PNDRDTASEI"/>
</dbReference>
<keyword evidence="9" id="KW-0274">FAD</keyword>
<keyword evidence="7" id="KW-0285">Flavoprotein</keyword>
<evidence type="ECO:0000256" key="10">
    <source>
        <dbReference type="ARBA" id="ARBA00022989"/>
    </source>
</evidence>
<dbReference type="RefSeq" id="WP_053776932.1">
    <property type="nucleotide sequence ID" value="NZ_JAADZU010000007.1"/>
</dbReference>
<feature type="region of interest" description="Disordered" evidence="16">
    <location>
        <begin position="1"/>
        <end position="20"/>
    </location>
</feature>
<feature type="transmembrane region" description="Helical" evidence="17">
    <location>
        <begin position="400"/>
        <end position="418"/>
    </location>
</feature>
<proteinExistence type="inferred from homology"/>
<dbReference type="GO" id="GO:0005886">
    <property type="term" value="C:plasma membrane"/>
    <property type="evidence" value="ECO:0007669"/>
    <property type="project" value="UniProtKB-SubCell"/>
</dbReference>
<evidence type="ECO:0000256" key="6">
    <source>
        <dbReference type="ARBA" id="ARBA00022519"/>
    </source>
</evidence>
<sequence>MSQDAAPAAAQTPDANADKPRRHHVVIIGSGFGGLAAARRLNRADVEITMIARTSHHLFQPLLYQVATGLISQGQIAPQVRVVLAKQQNVQVILGDVDTIDLTSRTVTSRTMGRITEVTYDSLIVAAGAGQSYFGNDHFAEFAPGLKTIDDALELRGRILGAFEQAELSDDPEERERLLTFVVIGAGPTGVEMAGQIVELADKTLAGAFRNIDPTESRVILLDAASAVLPPFGPKLGARAEKRLRSLGVDVQLGAMVVDMDYHGLMVKDADGSVRRIEAQCKVWSAGVAASPLGRQLAEQSGVELDRAGRVKVQPDLSIPGHAEVFVVGDMMAIDGVPGLAPAANQSARYAADTVLARIKGNYSKRPPFEYWDKGSMATVARFAAVAKIPVPGTDKHIEFAGFFAWVGWLFLHLLYLVGFRNRFTTFIDWTFAFTSRARNQMAVTEQQVFARNVIEKLSEVRDDEDDELGAA</sequence>
<evidence type="ECO:0000256" key="13">
    <source>
        <dbReference type="ARBA" id="ARBA00023136"/>
    </source>
</evidence>
<evidence type="ECO:0000256" key="11">
    <source>
        <dbReference type="ARBA" id="ARBA00023002"/>
    </source>
</evidence>
<dbReference type="Gene3D" id="3.50.50.100">
    <property type="match status" value="1"/>
</dbReference>
<evidence type="ECO:0000256" key="8">
    <source>
        <dbReference type="ARBA" id="ARBA00022692"/>
    </source>
</evidence>
<dbReference type="InterPro" id="IPR036188">
    <property type="entry name" value="FAD/NAD-bd_sf"/>
</dbReference>
<dbReference type="GO" id="GO:0050136">
    <property type="term" value="F:NADH dehydrogenase (quinone) (non-electrogenic) activity"/>
    <property type="evidence" value="ECO:0007669"/>
    <property type="project" value="UniProtKB-EC"/>
</dbReference>